<reference evidence="2" key="1">
    <citation type="submission" date="2022-07" db="EMBL/GenBank/DDBJ databases">
        <title>Fungi with potential for degradation of polypropylene.</title>
        <authorList>
            <person name="Gostincar C."/>
        </authorList>
    </citation>
    <scope>NUCLEOTIDE SEQUENCE</scope>
    <source>
        <strain evidence="2">EXF-13287</strain>
    </source>
</reference>
<dbReference type="PROSITE" id="PS50280">
    <property type="entry name" value="SET"/>
    <property type="match status" value="1"/>
</dbReference>
<protein>
    <submittedName>
        <fullName evidence="2">SET domain-containing protein</fullName>
    </submittedName>
</protein>
<organism evidence="2 3">
    <name type="scientific">Coniochaeta hoffmannii</name>
    <dbReference type="NCBI Taxonomy" id="91930"/>
    <lineage>
        <taxon>Eukaryota</taxon>
        <taxon>Fungi</taxon>
        <taxon>Dikarya</taxon>
        <taxon>Ascomycota</taxon>
        <taxon>Pezizomycotina</taxon>
        <taxon>Sordariomycetes</taxon>
        <taxon>Sordariomycetidae</taxon>
        <taxon>Coniochaetales</taxon>
        <taxon>Coniochaetaceae</taxon>
        <taxon>Coniochaeta</taxon>
    </lineage>
</organism>
<dbReference type="InterPro" id="IPR053185">
    <property type="entry name" value="SET_domain_protein"/>
</dbReference>
<dbReference type="PANTHER" id="PTHR47332:SF6">
    <property type="entry name" value="SET DOMAIN-CONTAINING PROTEIN"/>
    <property type="match status" value="1"/>
</dbReference>
<evidence type="ECO:0000313" key="3">
    <source>
        <dbReference type="Proteomes" id="UP001174691"/>
    </source>
</evidence>
<dbReference type="SUPFAM" id="SSF82199">
    <property type="entry name" value="SET domain"/>
    <property type="match status" value="1"/>
</dbReference>
<proteinExistence type="predicted"/>
<name>A0AA38RR60_9PEZI</name>
<dbReference type="EMBL" id="JANBVN010000099">
    <property type="protein sequence ID" value="KAJ9144399.1"/>
    <property type="molecule type" value="Genomic_DNA"/>
</dbReference>
<comment type="caution">
    <text evidence="2">The sequence shown here is derived from an EMBL/GenBank/DDBJ whole genome shotgun (WGS) entry which is preliminary data.</text>
</comment>
<dbReference type="SMART" id="SM00317">
    <property type="entry name" value="SET"/>
    <property type="match status" value="1"/>
</dbReference>
<dbReference type="InterPro" id="IPR001214">
    <property type="entry name" value="SET_dom"/>
</dbReference>
<dbReference type="InterPro" id="IPR046341">
    <property type="entry name" value="SET_dom_sf"/>
</dbReference>
<feature type="domain" description="SET" evidence="1">
    <location>
        <begin position="67"/>
        <end position="216"/>
    </location>
</feature>
<dbReference type="PANTHER" id="PTHR47332">
    <property type="entry name" value="SET DOMAIN-CONTAINING PROTEIN 5"/>
    <property type="match status" value="1"/>
</dbReference>
<accession>A0AA38RR60</accession>
<dbReference type="Proteomes" id="UP001174691">
    <property type="component" value="Unassembled WGS sequence"/>
</dbReference>
<dbReference type="CDD" id="cd20071">
    <property type="entry name" value="SET_SMYD"/>
    <property type="match status" value="1"/>
</dbReference>
<dbReference type="AlphaFoldDB" id="A0AA38RR60"/>
<evidence type="ECO:0000313" key="2">
    <source>
        <dbReference type="EMBL" id="KAJ9144399.1"/>
    </source>
</evidence>
<keyword evidence="3" id="KW-1185">Reference proteome</keyword>
<gene>
    <name evidence="2" type="ORF">NKR19_g6429</name>
</gene>
<sequence>MDDKVGLDPSSWAPWTHRPYCAETPYCAFTNSMFRGNNGVSIITTSEIAASSPELLAKLTTPIVETASVEFPYTVRDIPGKGKGLFAARRIARGEVFLEDYPSVLADVEFPGRVRRDQGQLLLQRAIEQLGQAEEVLSLARSSTAGAPVQEDVMRTNTFGITLGERSRMALFPKISRINHACSPNAFTRFAESTIVNKVIAFRDIEPGEEITISYLEVGLPSQERQRALHNRWGFQCTCELCSASAGEIAASDRRRERIRAVRQEVLEHVQRRDFNSAIKANEELVDLIVKEKMAPHLGEHYEVLARLYLAATDLKSAKKYAQLALVDLEANGGSTVYDSVEELRQLLEWR</sequence>
<dbReference type="Gene3D" id="2.170.270.10">
    <property type="entry name" value="SET domain"/>
    <property type="match status" value="1"/>
</dbReference>
<evidence type="ECO:0000259" key="1">
    <source>
        <dbReference type="PROSITE" id="PS50280"/>
    </source>
</evidence>
<dbReference type="Pfam" id="PF00856">
    <property type="entry name" value="SET"/>
    <property type="match status" value="1"/>
</dbReference>